<keyword evidence="3" id="KW-1185">Reference proteome</keyword>
<dbReference type="InterPro" id="IPR040256">
    <property type="entry name" value="At4g02000-like"/>
</dbReference>
<dbReference type="AlphaFoldDB" id="A0A6J0LSG4"/>
<evidence type="ECO:0000313" key="4">
    <source>
        <dbReference type="RefSeq" id="XP_018462266.1"/>
    </source>
</evidence>
<dbReference type="Pfam" id="PF14392">
    <property type="entry name" value="zf-CCHC_4"/>
    <property type="match status" value="1"/>
</dbReference>
<dbReference type="Proteomes" id="UP000504610">
    <property type="component" value="Chromosome 2"/>
</dbReference>
<dbReference type="OrthoDB" id="994204at2759"/>
<dbReference type="KEGG" id="rsz:108833332"/>
<feature type="domain" description="Zinc knuckle CX2CX4HX4C" evidence="2">
    <location>
        <begin position="85"/>
        <end position="130"/>
    </location>
</feature>
<dbReference type="PANTHER" id="PTHR31286:SF167">
    <property type="entry name" value="OS09G0268800 PROTEIN"/>
    <property type="match status" value="1"/>
</dbReference>
<sequence length="195" mass="22377">MFLDKGIQTYHEWALAVDSWFENPPPDYLQYVPIWVQIKNIPVNHYTKEAITAIRELMGHVDTVAFDPTKPQRHDFVWVKIILHVSKPLSKFRTLNLRGGLQHTVYFFYEKVQKRCYLCQHLTHASDICPFVNRNPPNPGDTPATSSTSSSRQSQQAQQPLSESDPLFGVLKDDQVGIHPISGRPRIAPEVLQEM</sequence>
<name>A0A6J0LSG4_RAPSA</name>
<dbReference type="PANTHER" id="PTHR31286">
    <property type="entry name" value="GLYCINE-RICH CELL WALL STRUCTURAL PROTEIN 1.8-LIKE"/>
    <property type="match status" value="1"/>
</dbReference>
<accession>A0A6J0LSG4</accession>
<feature type="region of interest" description="Disordered" evidence="1">
    <location>
        <begin position="130"/>
        <end position="167"/>
    </location>
</feature>
<dbReference type="InterPro" id="IPR025836">
    <property type="entry name" value="Zn_knuckle_CX2CX4HX4C"/>
</dbReference>
<evidence type="ECO:0000259" key="2">
    <source>
        <dbReference type="Pfam" id="PF14392"/>
    </source>
</evidence>
<protein>
    <submittedName>
        <fullName evidence="4">Uncharacterized protein At4g02000-like</fullName>
    </submittedName>
</protein>
<reference evidence="3" key="1">
    <citation type="journal article" date="2019" name="Database">
        <title>The radish genome database (RadishGD): an integrated information resource for radish genomics.</title>
        <authorList>
            <person name="Yu H.J."/>
            <person name="Baek S."/>
            <person name="Lee Y.J."/>
            <person name="Cho A."/>
            <person name="Mun J.H."/>
        </authorList>
    </citation>
    <scope>NUCLEOTIDE SEQUENCE [LARGE SCALE GENOMIC DNA]</scope>
    <source>
        <strain evidence="3">cv. WK10039</strain>
    </source>
</reference>
<organism evidence="3 4">
    <name type="scientific">Raphanus sativus</name>
    <name type="common">Radish</name>
    <name type="synonym">Raphanus raphanistrum var. sativus</name>
    <dbReference type="NCBI Taxonomy" id="3726"/>
    <lineage>
        <taxon>Eukaryota</taxon>
        <taxon>Viridiplantae</taxon>
        <taxon>Streptophyta</taxon>
        <taxon>Embryophyta</taxon>
        <taxon>Tracheophyta</taxon>
        <taxon>Spermatophyta</taxon>
        <taxon>Magnoliopsida</taxon>
        <taxon>eudicotyledons</taxon>
        <taxon>Gunneridae</taxon>
        <taxon>Pentapetalae</taxon>
        <taxon>rosids</taxon>
        <taxon>malvids</taxon>
        <taxon>Brassicales</taxon>
        <taxon>Brassicaceae</taxon>
        <taxon>Brassiceae</taxon>
        <taxon>Raphanus</taxon>
    </lineage>
</organism>
<dbReference type="GeneID" id="108833332"/>
<dbReference type="RefSeq" id="XP_018462266.1">
    <property type="nucleotide sequence ID" value="XM_018606764.1"/>
</dbReference>
<proteinExistence type="predicted"/>
<reference evidence="4" key="2">
    <citation type="submission" date="2025-08" db="UniProtKB">
        <authorList>
            <consortium name="RefSeq"/>
        </authorList>
    </citation>
    <scope>IDENTIFICATION</scope>
    <source>
        <tissue evidence="4">Leaf</tissue>
    </source>
</reference>
<evidence type="ECO:0000256" key="1">
    <source>
        <dbReference type="SAM" id="MobiDB-lite"/>
    </source>
</evidence>
<evidence type="ECO:0000313" key="3">
    <source>
        <dbReference type="Proteomes" id="UP000504610"/>
    </source>
</evidence>
<feature type="compositionally biased region" description="Low complexity" evidence="1">
    <location>
        <begin position="146"/>
        <end position="164"/>
    </location>
</feature>
<gene>
    <name evidence="4" type="primary">LOC108833332</name>
</gene>